<name>A0ABV4MII9_9VIBR</name>
<comment type="caution">
    <text evidence="1">The sequence shown here is derived from an EMBL/GenBank/DDBJ whole genome shotgun (WGS) entry which is preliminary data.</text>
</comment>
<dbReference type="RefSeq" id="WP_371719051.1">
    <property type="nucleotide sequence ID" value="NZ_JBGOOF010000016.1"/>
</dbReference>
<evidence type="ECO:0000313" key="2">
    <source>
        <dbReference type="Proteomes" id="UP001569151"/>
    </source>
</evidence>
<keyword evidence="2" id="KW-1185">Reference proteome</keyword>
<reference evidence="1 2" key="1">
    <citation type="submission" date="2024-06" db="EMBL/GenBank/DDBJ databases">
        <authorList>
            <person name="Steensen K."/>
            <person name="Seneca J."/>
            <person name="Bartlau N."/>
            <person name="Yu A.X."/>
            <person name="Polz M.F."/>
        </authorList>
    </citation>
    <scope>NUCLEOTIDE SEQUENCE [LARGE SCALE GENOMIC DNA]</scope>
    <source>
        <strain evidence="1 2">1F146</strain>
    </source>
</reference>
<evidence type="ECO:0008006" key="3">
    <source>
        <dbReference type="Google" id="ProtNLM"/>
    </source>
</evidence>
<dbReference type="EMBL" id="JBGOOS010000014">
    <property type="protein sequence ID" value="MEZ8209392.1"/>
    <property type="molecule type" value="Genomic_DNA"/>
</dbReference>
<accession>A0ABV4MII9</accession>
<proteinExistence type="predicted"/>
<evidence type="ECO:0000313" key="1">
    <source>
        <dbReference type="EMBL" id="MEZ8209392.1"/>
    </source>
</evidence>
<organism evidence="1 2">
    <name type="scientific">Vibrio bivalvicida</name>
    <dbReference type="NCBI Taxonomy" id="1276888"/>
    <lineage>
        <taxon>Bacteria</taxon>
        <taxon>Pseudomonadati</taxon>
        <taxon>Pseudomonadota</taxon>
        <taxon>Gammaproteobacteria</taxon>
        <taxon>Vibrionales</taxon>
        <taxon>Vibrionaceae</taxon>
        <taxon>Vibrio</taxon>
        <taxon>Vibrio oreintalis group</taxon>
    </lineage>
</organism>
<protein>
    <recommendedName>
        <fullName evidence="3">Beta-ketoacyl-[acyl-carrier-protein] synthase III N-terminal domain-containing protein</fullName>
    </recommendedName>
</protein>
<gene>
    <name evidence="1" type="ORF">ACED39_11435</name>
</gene>
<dbReference type="Proteomes" id="UP001569151">
    <property type="component" value="Unassembled WGS sequence"/>
</dbReference>
<sequence length="304" mass="34238">MYLRNINYLCSDREFSESELIEANNLTGRDKNQIWDKGFHKVASWDTVEPKEFLRSSLNEMVSELTDDEQYAVFTFESSSRMKVPDYHGLCGSLLASAAKKPCMAVNLDMACHGPTTIIASIAEAIKSGFYDVGYVVVLSDVHREAKRPSIFEINRMDGAMIIEIAKSGKYKIRDLYSYTDSSHLDLFNPHLSQFEKLKVTSRFLKDEGQVLRKLIEEAKRKYDGNRLAGVSLPIITKANQSMIENLCAVTHIKPSGYPLGTFACGDTFLPLIGENNQSISQKFKYLCSLGAAFTWNLLVLEKI</sequence>